<feature type="domain" description="LysM" evidence="2">
    <location>
        <begin position="218"/>
        <end position="262"/>
    </location>
</feature>
<reference evidence="3 4" key="1">
    <citation type="submission" date="2024-09" db="EMBL/GenBank/DDBJ databases">
        <authorList>
            <person name="Sun Q."/>
            <person name="Mori K."/>
        </authorList>
    </citation>
    <scope>NUCLEOTIDE SEQUENCE [LARGE SCALE GENOMIC DNA]</scope>
    <source>
        <strain evidence="3 4">JCM 14321</strain>
    </source>
</reference>
<sequence>MAYDVDDAGGRAPRGSGGRGSARGIRGLLTVPLAVVSAVAVTLGIAQPAEAAPQPVKRQPKAKASTAGATTHAASAAAGAVPEEVVVVEGDTVSGIAERFGLSTAEVLAHNGLGWSSMIFPGQRLALPGSRTAQAAPPARDAIAKHVVAQGDTMSGIAERYGVALDELLRVNGLGRQSLIFPGEAIVLPPDAAAHPAPAPAPVAAAGPDEATGPSPSDTHLVVDGDTVWDIAARNDVEVAELIAANGLDANATIRPGQRLTIPRPVAVATVASVSVVLTEEMRANAQLIVDVGRELGVPDSGIVVALAAAAQESGLKNVRHGDRDSQGLFQQRPSQGWGSVEQVLDPVRAATAFYGGPSNPNPGVTAGLLDIPGWESMSLTEAAQSVQQSAHPDHYAKWEAQARAWLAELG</sequence>
<dbReference type="PROSITE" id="PS51782">
    <property type="entry name" value="LYSM"/>
    <property type="match status" value="3"/>
</dbReference>
<feature type="region of interest" description="Disordered" evidence="1">
    <location>
        <begin position="1"/>
        <end position="21"/>
    </location>
</feature>
<comment type="caution">
    <text evidence="3">The sequence shown here is derived from an EMBL/GenBank/DDBJ whole genome shotgun (WGS) entry which is preliminary data.</text>
</comment>
<accession>A0ABV5SYC6</accession>
<feature type="region of interest" description="Disordered" evidence="1">
    <location>
        <begin position="51"/>
        <end position="70"/>
    </location>
</feature>
<feature type="domain" description="LysM" evidence="2">
    <location>
        <begin position="83"/>
        <end position="127"/>
    </location>
</feature>
<evidence type="ECO:0000313" key="3">
    <source>
        <dbReference type="EMBL" id="MFB9644079.1"/>
    </source>
</evidence>
<dbReference type="CDD" id="cd00118">
    <property type="entry name" value="LysM"/>
    <property type="match status" value="3"/>
</dbReference>
<evidence type="ECO:0000313" key="4">
    <source>
        <dbReference type="Proteomes" id="UP001589667"/>
    </source>
</evidence>
<feature type="compositionally biased region" description="Low complexity" evidence="1">
    <location>
        <begin position="192"/>
        <end position="211"/>
    </location>
</feature>
<protein>
    <submittedName>
        <fullName evidence="3">LysM peptidoglycan-binding domain-containing protein</fullName>
    </submittedName>
</protein>
<evidence type="ECO:0000256" key="1">
    <source>
        <dbReference type="SAM" id="MobiDB-lite"/>
    </source>
</evidence>
<dbReference type="SMART" id="SM00257">
    <property type="entry name" value="LysM"/>
    <property type="match status" value="3"/>
</dbReference>
<keyword evidence="4" id="KW-1185">Reference proteome</keyword>
<feature type="domain" description="LysM" evidence="2">
    <location>
        <begin position="144"/>
        <end position="188"/>
    </location>
</feature>
<organism evidence="3 4">
    <name type="scientific">Agromyces lapidis</name>
    <dbReference type="NCBI Taxonomy" id="279574"/>
    <lineage>
        <taxon>Bacteria</taxon>
        <taxon>Bacillati</taxon>
        <taxon>Actinomycetota</taxon>
        <taxon>Actinomycetes</taxon>
        <taxon>Micrococcales</taxon>
        <taxon>Microbacteriaceae</taxon>
        <taxon>Agromyces</taxon>
    </lineage>
</organism>
<evidence type="ECO:0000259" key="2">
    <source>
        <dbReference type="PROSITE" id="PS51782"/>
    </source>
</evidence>
<dbReference type="Gene3D" id="3.10.350.10">
    <property type="entry name" value="LysM domain"/>
    <property type="match status" value="3"/>
</dbReference>
<feature type="region of interest" description="Disordered" evidence="1">
    <location>
        <begin position="192"/>
        <end position="217"/>
    </location>
</feature>
<dbReference type="InterPro" id="IPR018392">
    <property type="entry name" value="LysM"/>
</dbReference>
<dbReference type="EMBL" id="JBHMBL010000004">
    <property type="protein sequence ID" value="MFB9644079.1"/>
    <property type="molecule type" value="Genomic_DNA"/>
</dbReference>
<dbReference type="PANTHER" id="PTHR33734">
    <property type="entry name" value="LYSM DOMAIN-CONTAINING GPI-ANCHORED PROTEIN 2"/>
    <property type="match status" value="1"/>
</dbReference>
<dbReference type="Pfam" id="PF01476">
    <property type="entry name" value="LysM"/>
    <property type="match status" value="3"/>
</dbReference>
<dbReference type="InterPro" id="IPR036779">
    <property type="entry name" value="LysM_dom_sf"/>
</dbReference>
<dbReference type="Proteomes" id="UP001589667">
    <property type="component" value="Unassembled WGS sequence"/>
</dbReference>
<dbReference type="PANTHER" id="PTHR33734:SF22">
    <property type="entry name" value="MEMBRANE-BOUND LYTIC MUREIN TRANSGLYCOSYLASE D"/>
    <property type="match status" value="1"/>
</dbReference>
<dbReference type="SUPFAM" id="SSF54106">
    <property type="entry name" value="LysM domain"/>
    <property type="match status" value="3"/>
</dbReference>
<gene>
    <name evidence="3" type="ORF">ACFFQV_17450</name>
</gene>
<name>A0ABV5SYC6_9MICO</name>
<proteinExistence type="predicted"/>
<dbReference type="RefSeq" id="WP_157424325.1">
    <property type="nucleotide sequence ID" value="NZ_BAAANI010000005.1"/>
</dbReference>